<dbReference type="AlphaFoldDB" id="A0A484I9Z1"/>
<gene>
    <name evidence="1" type="ORF">NFRAN_1320</name>
</gene>
<dbReference type="Proteomes" id="UP000294299">
    <property type="component" value="Chromosome NFRAN"/>
</dbReference>
<evidence type="ECO:0000313" key="2">
    <source>
        <dbReference type="Proteomes" id="UP000294299"/>
    </source>
</evidence>
<reference evidence="1 2" key="1">
    <citation type="submission" date="2019-02" db="EMBL/GenBank/DDBJ databases">
        <authorList>
            <person name="Lehtovirta-Morley E L."/>
        </authorList>
    </citation>
    <scope>NUCLEOTIDE SEQUENCE [LARGE SCALE GENOMIC DNA]</scope>
    <source>
        <strain evidence="1">NFRAN1</strain>
    </source>
</reference>
<evidence type="ECO:0000313" key="1">
    <source>
        <dbReference type="EMBL" id="VFJ13642.1"/>
    </source>
</evidence>
<dbReference type="OrthoDB" id="8699at2157"/>
<dbReference type="RefSeq" id="WP_134483602.1">
    <property type="nucleotide sequence ID" value="NZ_LR216287.1"/>
</dbReference>
<name>A0A484I9Z1_9ARCH</name>
<dbReference type="GeneID" id="39420690"/>
<keyword evidence="2" id="KW-1185">Reference proteome</keyword>
<dbReference type="KEGG" id="nfn:NFRAN_1320"/>
<protein>
    <submittedName>
        <fullName evidence="1">Uncharacterized protein</fullName>
    </submittedName>
</protein>
<accession>A0A484I9Z1</accession>
<proteinExistence type="predicted"/>
<organism evidence="1 2">
    <name type="scientific">Candidatus Nitrosocosmicus franklandianus</name>
    <dbReference type="NCBI Taxonomy" id="1798806"/>
    <lineage>
        <taxon>Archaea</taxon>
        <taxon>Nitrososphaerota</taxon>
        <taxon>Nitrososphaeria</taxon>
        <taxon>Nitrososphaerales</taxon>
        <taxon>Nitrososphaeraceae</taxon>
        <taxon>Candidatus Nitrosocosmicus</taxon>
    </lineage>
</organism>
<dbReference type="EMBL" id="LR216287">
    <property type="protein sequence ID" value="VFJ13642.1"/>
    <property type="molecule type" value="Genomic_DNA"/>
</dbReference>
<sequence length="124" mass="14566">MNDYEFYENLTVSCKKCGNEKSYLWFDNNEKVHLISCDYCGVYERDEVAALTATTKNKKHLVCCEGFKEFSNEELYIDKNPRMFEVRRKLFYYFENGQKPIVEQIKFCPFCGVKFDVVGAGIDS</sequence>